<organism evidence="1 2">
    <name type="scientific">Romanomermis culicivorax</name>
    <name type="common">Nematode worm</name>
    <dbReference type="NCBI Taxonomy" id="13658"/>
    <lineage>
        <taxon>Eukaryota</taxon>
        <taxon>Metazoa</taxon>
        <taxon>Ecdysozoa</taxon>
        <taxon>Nematoda</taxon>
        <taxon>Enoplea</taxon>
        <taxon>Dorylaimia</taxon>
        <taxon>Mermithida</taxon>
        <taxon>Mermithoidea</taxon>
        <taxon>Mermithidae</taxon>
        <taxon>Romanomermis</taxon>
    </lineage>
</organism>
<reference evidence="2" key="1">
    <citation type="submission" date="2022-11" db="UniProtKB">
        <authorList>
            <consortium name="WormBaseParasite"/>
        </authorList>
    </citation>
    <scope>IDENTIFICATION</scope>
</reference>
<accession>A0A915KNQ6</accession>
<protein>
    <submittedName>
        <fullName evidence="2">Uncharacterized protein</fullName>
    </submittedName>
</protein>
<evidence type="ECO:0000313" key="2">
    <source>
        <dbReference type="WBParaSite" id="nRc.2.0.1.t40477-RA"/>
    </source>
</evidence>
<sequence>MDANMGLIRQTSKRKASDVLDNLMIFSDSEVVSMYKSTQEYEERYRGIHSAPLRTLTADADGRELSSLNIIMMIIIITSKRPMAKKLGSADAINLSFTNNNTRSPWH</sequence>
<proteinExistence type="predicted"/>
<evidence type="ECO:0000313" key="1">
    <source>
        <dbReference type="Proteomes" id="UP000887565"/>
    </source>
</evidence>
<dbReference type="WBParaSite" id="nRc.2.0.1.t40477-RA">
    <property type="protein sequence ID" value="nRc.2.0.1.t40477-RA"/>
    <property type="gene ID" value="nRc.2.0.1.g40477"/>
</dbReference>
<dbReference type="Proteomes" id="UP000887565">
    <property type="component" value="Unplaced"/>
</dbReference>
<keyword evidence="1" id="KW-1185">Reference proteome</keyword>
<dbReference type="AlphaFoldDB" id="A0A915KNQ6"/>
<name>A0A915KNQ6_ROMCU</name>